<name>A0A517LZ30_9BACT</name>
<feature type="domain" description="DUF1549" evidence="2">
    <location>
        <begin position="161"/>
        <end position="366"/>
    </location>
</feature>
<feature type="domain" description="DUF1553" evidence="3">
    <location>
        <begin position="702"/>
        <end position="959"/>
    </location>
</feature>
<evidence type="ECO:0000313" key="5">
    <source>
        <dbReference type="EMBL" id="QDS87876.1"/>
    </source>
</evidence>
<dbReference type="GO" id="GO:0009055">
    <property type="term" value="F:electron transfer activity"/>
    <property type="evidence" value="ECO:0007669"/>
    <property type="project" value="InterPro"/>
</dbReference>
<dbReference type="InterPro" id="IPR011444">
    <property type="entry name" value="DUF1549"/>
</dbReference>
<evidence type="ECO:0000259" key="3">
    <source>
        <dbReference type="Pfam" id="PF07587"/>
    </source>
</evidence>
<dbReference type="KEGG" id="ruv:EC9_20590"/>
<evidence type="ECO:0000313" key="6">
    <source>
        <dbReference type="Proteomes" id="UP000319557"/>
    </source>
</evidence>
<feature type="domain" description="Cytochrome C Planctomycete-type" evidence="4">
    <location>
        <begin position="56"/>
        <end position="110"/>
    </location>
</feature>
<keyword evidence="1" id="KW-0175">Coiled coil</keyword>
<dbReference type="Proteomes" id="UP000319557">
    <property type="component" value="Chromosome"/>
</dbReference>
<dbReference type="Pfam" id="PF07635">
    <property type="entry name" value="PSCyt1"/>
    <property type="match status" value="1"/>
</dbReference>
<dbReference type="Pfam" id="PF07583">
    <property type="entry name" value="PSCyt2"/>
    <property type="match status" value="1"/>
</dbReference>
<dbReference type="SUPFAM" id="SSF46626">
    <property type="entry name" value="Cytochrome c"/>
    <property type="match status" value="1"/>
</dbReference>
<dbReference type="GO" id="GO:0020037">
    <property type="term" value="F:heme binding"/>
    <property type="evidence" value="ECO:0007669"/>
    <property type="project" value="InterPro"/>
</dbReference>
<dbReference type="InterPro" id="IPR022655">
    <property type="entry name" value="DUF1553"/>
</dbReference>
<dbReference type="InterPro" id="IPR011429">
    <property type="entry name" value="Cyt_c_Planctomycete-type"/>
</dbReference>
<dbReference type="PANTHER" id="PTHR35889:SF3">
    <property type="entry name" value="F-BOX DOMAIN-CONTAINING PROTEIN"/>
    <property type="match status" value="1"/>
</dbReference>
<dbReference type="AlphaFoldDB" id="A0A517LZ30"/>
<sequence length="1014" mass="113507">MNIRSLCQKSLRRGIPHCRWFFLCIAVLLAAAEVRSAEPQPISFNRDIRPILSDRCFACHGPDAETVAGGLRLDVREQAVAAAIVPGDAATSEVIERVLSEDDDLRMPPAALHKPLDESQIALLKRWIDEGAEYEVHWAYTPLRRPELPPLQDDNWGINAIDSWIAARLAEVGVEPSPAADPVTLVRRLALDLTGMPPTRAQAEQFVSNPANEAYEQLIDQLLDSPRFGERMAIYWLDLVRYADTVGYHGDQDVSMSPYRDYVINAFNRNLPYDQFVREQLAGDLLPNPTLDQIVASGYNRLNQTTEEGGAQPKEYLAIYFADRVRNVSQVFMGATVGCAQCHDHKYDPYTAKDFYALGAFFADLQEQGKYGARQRPPQIPVPTTEESQQLAALDQQVDRAQQDLAELQSSLLAGQAEWEAAALETAEEPNEGVEIWLDDQPPTATLSGDWNAVTGATGPVQSGEVAWKQVANKLTQHYFINAKQTITIQAKTRLFGWVYLDPETPPVAIMLQWNDGDWNHRAVWGSDAISYGRNNPKQISLAYRRQGKLPETGKWIRLEVDAADVGFKPGDVVNGMAFTQFDGTAYWDSAGTRITDALAPDLVAALRTPADSRSDEQTKQLREHYLATHPAHIEQSVKVDRATAARNGFAKTITTTPISKSVTPRPIKILHRGNWMDELGEVVEPAIPEFLGTLETEGRATRLDLANWMCEPENVSTARTMVNRLWYLMFGRGICSSVDDFGGQGTFPSHPELLDYLAVEFVDSGWDIKQMLRMIARSATYRQSSKPSAALRAQDPYNDLFARQGRFRISAEMVRDTNLMISGLLVEKVGGPSSKPYQPAGYYAQLNFPRRTYVADDGPDQYRRGVYTHWQRTFLHPMLKAFDAPSREECTAMRSRSNTPLQALTLLNDPSFVEAARAFAVRIMRESDGAVADRIDWAYRQTVLRDADPFVRQELEKLYASHYEHFAGNLDQAQQMVAHGKAPVPDTLDTGELAAWISVARVLLNLNETITRY</sequence>
<dbReference type="PANTHER" id="PTHR35889">
    <property type="entry name" value="CYCLOINULO-OLIGOSACCHARIDE FRUCTANOTRANSFERASE-RELATED"/>
    <property type="match status" value="1"/>
</dbReference>
<proteinExistence type="predicted"/>
<evidence type="ECO:0000259" key="4">
    <source>
        <dbReference type="Pfam" id="PF07635"/>
    </source>
</evidence>
<reference evidence="5 6" key="1">
    <citation type="submission" date="2019-02" db="EMBL/GenBank/DDBJ databases">
        <title>Deep-cultivation of Planctomycetes and their phenomic and genomic characterization uncovers novel biology.</title>
        <authorList>
            <person name="Wiegand S."/>
            <person name="Jogler M."/>
            <person name="Boedeker C."/>
            <person name="Pinto D."/>
            <person name="Vollmers J."/>
            <person name="Rivas-Marin E."/>
            <person name="Kohn T."/>
            <person name="Peeters S.H."/>
            <person name="Heuer A."/>
            <person name="Rast P."/>
            <person name="Oberbeckmann S."/>
            <person name="Bunk B."/>
            <person name="Jeske O."/>
            <person name="Meyerdierks A."/>
            <person name="Storesund J.E."/>
            <person name="Kallscheuer N."/>
            <person name="Luecker S."/>
            <person name="Lage O.M."/>
            <person name="Pohl T."/>
            <person name="Merkel B.J."/>
            <person name="Hornburger P."/>
            <person name="Mueller R.-W."/>
            <person name="Bruemmer F."/>
            <person name="Labrenz M."/>
            <person name="Spormann A.M."/>
            <person name="Op den Camp H."/>
            <person name="Overmann J."/>
            <person name="Amann R."/>
            <person name="Jetten M.S.M."/>
            <person name="Mascher T."/>
            <person name="Medema M.H."/>
            <person name="Devos D.P."/>
            <person name="Kaster A.-K."/>
            <person name="Ovreas L."/>
            <person name="Rohde M."/>
            <person name="Galperin M.Y."/>
            <person name="Jogler C."/>
        </authorList>
    </citation>
    <scope>NUCLEOTIDE SEQUENCE [LARGE SCALE GENOMIC DNA]</scope>
    <source>
        <strain evidence="5 6">EC9</strain>
    </source>
</reference>
<accession>A0A517LZ30</accession>
<evidence type="ECO:0000259" key="2">
    <source>
        <dbReference type="Pfam" id="PF07583"/>
    </source>
</evidence>
<keyword evidence="6" id="KW-1185">Reference proteome</keyword>
<feature type="coiled-coil region" evidence="1">
    <location>
        <begin position="384"/>
        <end position="418"/>
    </location>
</feature>
<protein>
    <submittedName>
        <fullName evidence="5">Planctomycete cytochrome C</fullName>
    </submittedName>
</protein>
<dbReference type="OrthoDB" id="127107at2"/>
<evidence type="ECO:0000256" key="1">
    <source>
        <dbReference type="SAM" id="Coils"/>
    </source>
</evidence>
<organism evidence="5 6">
    <name type="scientific">Rosistilla ulvae</name>
    <dbReference type="NCBI Taxonomy" id="1930277"/>
    <lineage>
        <taxon>Bacteria</taxon>
        <taxon>Pseudomonadati</taxon>
        <taxon>Planctomycetota</taxon>
        <taxon>Planctomycetia</taxon>
        <taxon>Pirellulales</taxon>
        <taxon>Pirellulaceae</taxon>
        <taxon>Rosistilla</taxon>
    </lineage>
</organism>
<dbReference type="InterPro" id="IPR036909">
    <property type="entry name" value="Cyt_c-like_dom_sf"/>
</dbReference>
<dbReference type="RefSeq" id="WP_145344550.1">
    <property type="nucleotide sequence ID" value="NZ_CP036261.1"/>
</dbReference>
<dbReference type="EMBL" id="CP036261">
    <property type="protein sequence ID" value="QDS87876.1"/>
    <property type="molecule type" value="Genomic_DNA"/>
</dbReference>
<dbReference type="Pfam" id="PF07587">
    <property type="entry name" value="PSD1"/>
    <property type="match status" value="1"/>
</dbReference>
<gene>
    <name evidence="5" type="ORF">EC9_20590</name>
</gene>